<evidence type="ECO:0000313" key="6">
    <source>
        <dbReference type="EMBL" id="EPJ42519.1"/>
    </source>
</evidence>
<feature type="transmembrane region" description="Helical" evidence="5">
    <location>
        <begin position="45"/>
        <end position="66"/>
    </location>
</feature>
<name>S4NVG8_9ACTN</name>
<proteinExistence type="predicted"/>
<dbReference type="GO" id="GO:0016020">
    <property type="term" value="C:membrane"/>
    <property type="evidence" value="ECO:0007669"/>
    <property type="project" value="UniProtKB-SubCell"/>
</dbReference>
<evidence type="ECO:0000256" key="2">
    <source>
        <dbReference type="ARBA" id="ARBA00022692"/>
    </source>
</evidence>
<keyword evidence="4 5" id="KW-0472">Membrane</keyword>
<feature type="transmembrane region" description="Helical" evidence="5">
    <location>
        <begin position="274"/>
        <end position="293"/>
    </location>
</feature>
<feature type="transmembrane region" description="Helical" evidence="5">
    <location>
        <begin position="202"/>
        <end position="221"/>
    </location>
</feature>
<feature type="transmembrane region" description="Helical" evidence="5">
    <location>
        <begin position="142"/>
        <end position="161"/>
    </location>
</feature>
<dbReference type="Proteomes" id="UP000015001">
    <property type="component" value="Unassembled WGS sequence"/>
</dbReference>
<evidence type="ECO:0000313" key="7">
    <source>
        <dbReference type="Proteomes" id="UP000015001"/>
    </source>
</evidence>
<evidence type="ECO:0000256" key="3">
    <source>
        <dbReference type="ARBA" id="ARBA00022989"/>
    </source>
</evidence>
<dbReference type="InterPro" id="IPR038665">
    <property type="entry name" value="Voltage-dep_anion_channel_sf"/>
</dbReference>
<protein>
    <recommendedName>
        <fullName evidence="8">Integral membrane protein</fullName>
    </recommendedName>
</protein>
<keyword evidence="3 5" id="KW-1133">Transmembrane helix</keyword>
<sequence length="339" mass="35319">MPGPSPSPSTDWWAQRAPSASAAVLTTGTLSVGLDLAGYGVLSRIALGLACAAWLMFAADFTLRLLPAGTRWRAQAGVPGLVDTVAPAALTTVAATAVLGTGFSAAGSQALAAALLVLAVLLWPVSLALPAQGGERRRPGTVFARCMATQGLAVLGATLAAAESAAWLAHAALVLFWLGLVLYVLALARFDVRQVAEGRGDHWLVAGALALSALAGARLISSDSAHLYLWNVDDRGVLRHVTVVLLVVTLVCCAVLLAAEFLRPRPRTDIRRWATVFTWAKTATAALAVAAALDVSWLDGLGEVLLWVSVAAWLVVTAWAVTSARACVVPGRVRSRARR</sequence>
<evidence type="ECO:0000256" key="4">
    <source>
        <dbReference type="ARBA" id="ARBA00023136"/>
    </source>
</evidence>
<gene>
    <name evidence="6" type="ORF">STAFG_0426</name>
</gene>
<dbReference type="PATRIC" id="fig|1283301.3.peg.413"/>
<keyword evidence="7" id="KW-1185">Reference proteome</keyword>
<dbReference type="Gene3D" id="1.50.10.150">
    <property type="entry name" value="Voltage-dependent anion channel"/>
    <property type="match status" value="1"/>
</dbReference>
<feature type="transmembrane region" description="Helical" evidence="5">
    <location>
        <begin position="167"/>
        <end position="190"/>
    </location>
</feature>
<dbReference type="OrthoDB" id="4538527at2"/>
<dbReference type="AlphaFoldDB" id="S4NVG8"/>
<feature type="transmembrane region" description="Helical" evidence="5">
    <location>
        <begin position="305"/>
        <end position="329"/>
    </location>
</feature>
<organism evidence="6 7">
    <name type="scientific">Streptomyces afghaniensis 772</name>
    <dbReference type="NCBI Taxonomy" id="1283301"/>
    <lineage>
        <taxon>Bacteria</taxon>
        <taxon>Bacillati</taxon>
        <taxon>Actinomycetota</taxon>
        <taxon>Actinomycetes</taxon>
        <taxon>Kitasatosporales</taxon>
        <taxon>Streptomycetaceae</taxon>
        <taxon>Streptomyces</taxon>
    </lineage>
</organism>
<evidence type="ECO:0000256" key="1">
    <source>
        <dbReference type="ARBA" id="ARBA00004141"/>
    </source>
</evidence>
<reference evidence="6 7" key="1">
    <citation type="submission" date="2013-02" db="EMBL/GenBank/DDBJ databases">
        <title>Draft Genome Sequence of Streptomyces afghaniensis, Which Produces Compounds of the Julimycin B-Complex.</title>
        <authorList>
            <person name="Gruening B.A."/>
            <person name="Praeg A."/>
            <person name="Erxleben A."/>
            <person name="Guenther S."/>
            <person name="Fiedler H.-P."/>
            <person name="Goodfellow M."/>
            <person name="Mueller M."/>
        </authorList>
    </citation>
    <scope>NUCLEOTIDE SEQUENCE [LARGE SCALE GENOMIC DNA]</scope>
    <source>
        <strain evidence="6 7">772</strain>
    </source>
</reference>
<keyword evidence="2 5" id="KW-0812">Transmembrane</keyword>
<dbReference type="RefSeq" id="WP_020269457.1">
    <property type="nucleotide sequence ID" value="NZ_KE353978.1"/>
</dbReference>
<dbReference type="InterPro" id="IPR004695">
    <property type="entry name" value="SLAC1/Mae1/Ssu1/TehA"/>
</dbReference>
<dbReference type="HOGENOM" id="CLU_052472_1_0_11"/>
<evidence type="ECO:0008006" key="8">
    <source>
        <dbReference type="Google" id="ProtNLM"/>
    </source>
</evidence>
<evidence type="ECO:0000256" key="5">
    <source>
        <dbReference type="SAM" id="Phobius"/>
    </source>
</evidence>
<dbReference type="Pfam" id="PF03595">
    <property type="entry name" value="SLAC1"/>
    <property type="match status" value="1"/>
</dbReference>
<dbReference type="GO" id="GO:0055085">
    <property type="term" value="P:transmembrane transport"/>
    <property type="evidence" value="ECO:0007669"/>
    <property type="project" value="InterPro"/>
</dbReference>
<comment type="subcellular location">
    <subcellularLocation>
        <location evidence="1">Membrane</location>
        <topology evidence="1">Multi-pass membrane protein</topology>
    </subcellularLocation>
</comment>
<feature type="transmembrane region" description="Helical" evidence="5">
    <location>
        <begin position="111"/>
        <end position="130"/>
    </location>
</feature>
<feature type="transmembrane region" description="Helical" evidence="5">
    <location>
        <begin position="241"/>
        <end position="262"/>
    </location>
</feature>
<comment type="caution">
    <text evidence="6">The sequence shown here is derived from an EMBL/GenBank/DDBJ whole genome shotgun (WGS) entry which is preliminary data.</text>
</comment>
<accession>S4NVG8</accession>
<dbReference type="EMBL" id="AOPY01001243">
    <property type="protein sequence ID" value="EPJ42519.1"/>
    <property type="molecule type" value="Genomic_DNA"/>
</dbReference>
<feature type="transmembrane region" description="Helical" evidence="5">
    <location>
        <begin position="78"/>
        <end position="99"/>
    </location>
</feature>